<organism evidence="1 2">
    <name type="scientific">Salininema proteolyticum</name>
    <dbReference type="NCBI Taxonomy" id="1607685"/>
    <lineage>
        <taxon>Bacteria</taxon>
        <taxon>Bacillati</taxon>
        <taxon>Actinomycetota</taxon>
        <taxon>Actinomycetes</taxon>
        <taxon>Glycomycetales</taxon>
        <taxon>Glycomycetaceae</taxon>
        <taxon>Salininema</taxon>
    </lineage>
</organism>
<dbReference type="Gene3D" id="3.40.50.410">
    <property type="entry name" value="von Willebrand factor, type A domain"/>
    <property type="match status" value="1"/>
</dbReference>
<evidence type="ECO:0000313" key="1">
    <source>
        <dbReference type="EMBL" id="MFC4335436.1"/>
    </source>
</evidence>
<dbReference type="PANTHER" id="PTHR30634:SF16">
    <property type="entry name" value="OUTER-MEMBRANE LIPOPROTEIN LOLB"/>
    <property type="match status" value="1"/>
</dbReference>
<dbReference type="RefSeq" id="WP_380620265.1">
    <property type="nucleotide sequence ID" value="NZ_JBHSDK010000013.1"/>
</dbReference>
<name>A0ABV8TY41_9ACTN</name>
<dbReference type="EMBL" id="JBHSDK010000013">
    <property type="protein sequence ID" value="MFC4335436.1"/>
    <property type="molecule type" value="Genomic_DNA"/>
</dbReference>
<dbReference type="Proteomes" id="UP001595823">
    <property type="component" value="Unassembled WGS sequence"/>
</dbReference>
<comment type="caution">
    <text evidence="1">The sequence shown here is derived from an EMBL/GenBank/DDBJ whole genome shotgun (WGS) entry which is preliminary data.</text>
</comment>
<dbReference type="SUPFAM" id="SSF53300">
    <property type="entry name" value="vWA-like"/>
    <property type="match status" value="1"/>
</dbReference>
<dbReference type="InterPro" id="IPR036465">
    <property type="entry name" value="vWFA_dom_sf"/>
</dbReference>
<proteinExistence type="predicted"/>
<gene>
    <name evidence="1" type="ORF">ACFPET_09525</name>
</gene>
<accession>A0ABV8TY41</accession>
<dbReference type="InterPro" id="IPR008912">
    <property type="entry name" value="Uncharacterised_CoxE"/>
</dbReference>
<evidence type="ECO:0000313" key="2">
    <source>
        <dbReference type="Proteomes" id="UP001595823"/>
    </source>
</evidence>
<dbReference type="InterPro" id="IPR050458">
    <property type="entry name" value="LolB"/>
</dbReference>
<keyword evidence="2" id="KW-1185">Reference proteome</keyword>
<dbReference type="Pfam" id="PF05762">
    <property type="entry name" value="VWA_CoxE"/>
    <property type="match status" value="1"/>
</dbReference>
<sequence>MTTDHERWRLILGPAAEGLGPMSADGAARDAALEWLYGRDEERAERGVRSAGNEESRLTTVDWLGDIHRLFPKETVERLESDATEHYGIDDMVTNVEVLERARPNRALLKAVLKSKHLMNAEVLEAARAIVRRVVEELVERLRVEVRTAFHGTRLKRPSRRGASRDFDLRTTLRRNLHRWQPENRRVAIERPYFHTRQERHMRPWQLIILVDQSGSMLDSVIHSAVTASCLHALPGLKTHLIAFDSSVVDLTDETDDPVETLMKVQLGGGTDIAGAVSYGASLIENPQRAIVAVITDFYEGGSVRHLTGTVARMCQDGAHVLGLAALDEDASPNYDRETAGALARVGAHIGAMTPGGLAEFVAEKIGR</sequence>
<protein>
    <submittedName>
        <fullName evidence="1">VWA domain-containing protein</fullName>
    </submittedName>
</protein>
<reference evidence="2" key="1">
    <citation type="journal article" date="2019" name="Int. J. Syst. Evol. Microbiol.">
        <title>The Global Catalogue of Microorganisms (GCM) 10K type strain sequencing project: providing services to taxonomists for standard genome sequencing and annotation.</title>
        <authorList>
            <consortium name="The Broad Institute Genomics Platform"/>
            <consortium name="The Broad Institute Genome Sequencing Center for Infectious Disease"/>
            <person name="Wu L."/>
            <person name="Ma J."/>
        </authorList>
    </citation>
    <scope>NUCLEOTIDE SEQUENCE [LARGE SCALE GENOMIC DNA]</scope>
    <source>
        <strain evidence="2">IBRC-M 10908</strain>
    </source>
</reference>
<dbReference type="PANTHER" id="PTHR30634">
    <property type="entry name" value="OUTER MEMBRANE LOLAB LIPOPROTEIN INSERTION APPARATUS"/>
    <property type="match status" value="1"/>
</dbReference>